<dbReference type="EMBL" id="JBJDQH010000005">
    <property type="protein sequence ID" value="MFK4266554.1"/>
    <property type="molecule type" value="Genomic_DNA"/>
</dbReference>
<name>A0ABW8LKX1_9ACTN</name>
<dbReference type="Proteomes" id="UP001620295">
    <property type="component" value="Unassembled WGS sequence"/>
</dbReference>
<organism evidence="2 3">
    <name type="scientific">Streptomyces milbemycinicus</name>
    <dbReference type="NCBI Taxonomy" id="476552"/>
    <lineage>
        <taxon>Bacteria</taxon>
        <taxon>Bacillati</taxon>
        <taxon>Actinomycetota</taxon>
        <taxon>Actinomycetes</taxon>
        <taxon>Kitasatosporales</taxon>
        <taxon>Streptomycetaceae</taxon>
        <taxon>Streptomyces</taxon>
    </lineage>
</organism>
<reference evidence="2 3" key="1">
    <citation type="submission" date="2024-11" db="EMBL/GenBank/DDBJ databases">
        <title>The Natural Products Discovery Center: Release of the First 8490 Sequenced Strains for Exploring Actinobacteria Biosynthetic Diversity.</title>
        <authorList>
            <person name="Kalkreuter E."/>
            <person name="Kautsar S.A."/>
            <person name="Yang D."/>
            <person name="Bader C.D."/>
            <person name="Teijaro C.N."/>
            <person name="Fluegel L."/>
            <person name="Davis C.M."/>
            <person name="Simpson J.R."/>
            <person name="Lauterbach L."/>
            <person name="Steele A.D."/>
            <person name="Gui C."/>
            <person name="Meng S."/>
            <person name="Li G."/>
            <person name="Viehrig K."/>
            <person name="Ye F."/>
            <person name="Su P."/>
            <person name="Kiefer A.F."/>
            <person name="Nichols A."/>
            <person name="Cepeda A.J."/>
            <person name="Yan W."/>
            <person name="Fan B."/>
            <person name="Jiang Y."/>
            <person name="Adhikari A."/>
            <person name="Zheng C.-J."/>
            <person name="Schuster L."/>
            <person name="Cowan T.M."/>
            <person name="Smanski M.J."/>
            <person name="Chevrette M.G."/>
            <person name="De Carvalho L.P.S."/>
            <person name="Shen B."/>
        </authorList>
    </citation>
    <scope>NUCLEOTIDE SEQUENCE [LARGE SCALE GENOMIC DNA]</scope>
    <source>
        <strain evidence="2 3">NPDC020863</strain>
    </source>
</reference>
<sequence>MPQPDWQRSSFCSEGNACVYVAAAGDGAVLLCESDEPDVVLVTTRRTLRAFISRVKAGALDDVS</sequence>
<proteinExistence type="predicted"/>
<gene>
    <name evidence="2" type="ORF">ACI2L5_16655</name>
</gene>
<evidence type="ECO:0000313" key="3">
    <source>
        <dbReference type="Proteomes" id="UP001620295"/>
    </source>
</evidence>
<evidence type="ECO:0000313" key="2">
    <source>
        <dbReference type="EMBL" id="MFK4266554.1"/>
    </source>
</evidence>
<dbReference type="InterPro" id="IPR007278">
    <property type="entry name" value="DUF397"/>
</dbReference>
<evidence type="ECO:0000259" key="1">
    <source>
        <dbReference type="Pfam" id="PF04149"/>
    </source>
</evidence>
<protein>
    <submittedName>
        <fullName evidence="2">DUF397 domain-containing protein</fullName>
    </submittedName>
</protein>
<comment type="caution">
    <text evidence="2">The sequence shown here is derived from an EMBL/GenBank/DDBJ whole genome shotgun (WGS) entry which is preliminary data.</text>
</comment>
<accession>A0ABW8LKX1</accession>
<keyword evidence="3" id="KW-1185">Reference proteome</keyword>
<feature type="domain" description="DUF397" evidence="1">
    <location>
        <begin position="5"/>
        <end position="56"/>
    </location>
</feature>
<dbReference type="Pfam" id="PF04149">
    <property type="entry name" value="DUF397"/>
    <property type="match status" value="1"/>
</dbReference>
<dbReference type="RefSeq" id="WP_404746508.1">
    <property type="nucleotide sequence ID" value="NZ_JBJDQH010000005.1"/>
</dbReference>